<dbReference type="FunFam" id="1.10.1420.10:FF:000005">
    <property type="entry name" value="DNA mismatch repair protein"/>
    <property type="match status" value="1"/>
</dbReference>
<dbReference type="InterPro" id="IPR007861">
    <property type="entry name" value="DNA_mismatch_repair_MutS_clamp"/>
</dbReference>
<dbReference type="SUPFAM" id="SSF48334">
    <property type="entry name" value="DNA repair protein MutS, domain III"/>
    <property type="match status" value="1"/>
</dbReference>
<evidence type="ECO:0000313" key="6">
    <source>
        <dbReference type="EMBL" id="KAG8230232.1"/>
    </source>
</evidence>
<dbReference type="PIRSF" id="PIRSF005813">
    <property type="entry name" value="MSH2"/>
    <property type="match status" value="1"/>
</dbReference>
<dbReference type="PANTHER" id="PTHR11361">
    <property type="entry name" value="DNA MISMATCH REPAIR PROTEIN MUTS FAMILY MEMBER"/>
    <property type="match status" value="1"/>
</dbReference>
<evidence type="ECO:0000256" key="4">
    <source>
        <dbReference type="ARBA" id="ARBA00023125"/>
    </source>
</evidence>
<dbReference type="GO" id="GO:0140664">
    <property type="term" value="F:ATP-dependent DNA damage sensor activity"/>
    <property type="evidence" value="ECO:0007669"/>
    <property type="project" value="InterPro"/>
</dbReference>
<dbReference type="InterPro" id="IPR036187">
    <property type="entry name" value="DNA_mismatch_repair_MutS_sf"/>
</dbReference>
<dbReference type="OrthoDB" id="121051at2759"/>
<dbReference type="SMART" id="SM00534">
    <property type="entry name" value="MUTSac"/>
    <property type="match status" value="1"/>
</dbReference>
<dbReference type="Pfam" id="PF05190">
    <property type="entry name" value="MutS_IV"/>
    <property type="match status" value="1"/>
</dbReference>
<dbReference type="InterPro" id="IPR007696">
    <property type="entry name" value="DNA_mismatch_repair_MutS_core"/>
</dbReference>
<dbReference type="InterPro" id="IPR011184">
    <property type="entry name" value="DNA_mismatch_repair_Msh2"/>
</dbReference>
<comment type="caution">
    <text evidence="6">The sequence shown here is derived from an EMBL/GenBank/DDBJ whole genome shotgun (WGS) entry which is preliminary data.</text>
</comment>
<dbReference type="Gene3D" id="3.40.50.300">
    <property type="entry name" value="P-loop containing nucleotide triphosphate hydrolases"/>
    <property type="match status" value="1"/>
</dbReference>
<dbReference type="Gene3D" id="1.10.1420.10">
    <property type="match status" value="2"/>
</dbReference>
<sequence length="558" mass="61795">MVVDGVTVENLDLLSDSECSLISRLNHCCTPFGRRLLRQWVSAPLCDINAIQARQEAISWLLSGEGQSIVKTVKGKLAGIPDLERMLSAIHSNGNEVRSKTHPDSRAIFYEDKIYSKRRINDFLAALGGFKILAQVSETFEGVDCQSKLLLQATHTKQTSPIGRFPELKEALDFFDEAFNHNVAKQEGRIIPVKGVDHEYDSSLEEIAGIEEELNEHLKEQKKVFGCKGKLGKSPDVVAEGNVTYFGTDRKRYQIEVPDHACKRATDDHNLQSQRKGFKRYYTPEGKELLARMMAAEDKKAASLRDLNRRIFAQFSNYQANWVAAVECISVLDVLLSLAEYSRSQEGEICVPKFNQPSDLQKPFIDIKEGRHPCILVTGGFIPNDTAIGQKPGDEETEKEDNDNDASLILVTGPNMGGKSTLMRQVGLIVILAQMGCHVPATSCHLTPVDRVFTRLGASDRIEHGESTFCVEMSETAAILRHATPHSLILMDELGRGTATYDGTAIAAAVVKELVAVGCRTLFSTHYHSLVNDFAKWSGVSLGHMVSCELSNFILQIN</sequence>
<evidence type="ECO:0000256" key="2">
    <source>
        <dbReference type="ARBA" id="ARBA00022741"/>
    </source>
</evidence>
<dbReference type="GO" id="GO:0005524">
    <property type="term" value="F:ATP binding"/>
    <property type="evidence" value="ECO:0007669"/>
    <property type="project" value="UniProtKB-KW"/>
</dbReference>
<dbReference type="SMART" id="SM00533">
    <property type="entry name" value="MUTSd"/>
    <property type="match status" value="1"/>
</dbReference>
<reference evidence="6" key="1">
    <citation type="submission" date="2013-04" db="EMBL/GenBank/DDBJ databases">
        <authorList>
            <person name="Qu J."/>
            <person name="Murali S.C."/>
            <person name="Bandaranaike D."/>
            <person name="Bellair M."/>
            <person name="Blankenburg K."/>
            <person name="Chao H."/>
            <person name="Dinh H."/>
            <person name="Doddapaneni H."/>
            <person name="Downs B."/>
            <person name="Dugan-Rocha S."/>
            <person name="Elkadiri S."/>
            <person name="Gnanaolivu R.D."/>
            <person name="Hernandez B."/>
            <person name="Javaid M."/>
            <person name="Jayaseelan J.C."/>
            <person name="Lee S."/>
            <person name="Li M."/>
            <person name="Ming W."/>
            <person name="Munidasa M."/>
            <person name="Muniz J."/>
            <person name="Nguyen L."/>
            <person name="Ongeri F."/>
            <person name="Osuji N."/>
            <person name="Pu L.-L."/>
            <person name="Puazo M."/>
            <person name="Qu C."/>
            <person name="Quiroz J."/>
            <person name="Raj R."/>
            <person name="Weissenberger G."/>
            <person name="Xin Y."/>
            <person name="Zou X."/>
            <person name="Han Y."/>
            <person name="Richards S."/>
            <person name="Worley K."/>
            <person name="Muzny D."/>
            <person name="Gibbs R."/>
        </authorList>
    </citation>
    <scope>NUCLEOTIDE SEQUENCE</scope>
    <source>
        <strain evidence="6">Sampled in the wild</strain>
    </source>
</reference>
<dbReference type="PANTHER" id="PTHR11361:SF148">
    <property type="entry name" value="DNA MISMATCH REPAIR PROTEIN MSH6"/>
    <property type="match status" value="1"/>
</dbReference>
<dbReference type="GO" id="GO:0032301">
    <property type="term" value="C:MutSalpha complex"/>
    <property type="evidence" value="ECO:0007669"/>
    <property type="project" value="TreeGrafter"/>
</dbReference>
<feature type="domain" description="DNA mismatch repair proteins mutS family" evidence="5">
    <location>
        <begin position="487"/>
        <end position="503"/>
    </location>
</feature>
<evidence type="ECO:0000256" key="3">
    <source>
        <dbReference type="ARBA" id="ARBA00022840"/>
    </source>
</evidence>
<dbReference type="PROSITE" id="PS00486">
    <property type="entry name" value="DNA_MISMATCH_REPAIR_2"/>
    <property type="match status" value="1"/>
</dbReference>
<evidence type="ECO:0000256" key="1">
    <source>
        <dbReference type="ARBA" id="ARBA00006271"/>
    </source>
</evidence>
<dbReference type="InterPro" id="IPR045076">
    <property type="entry name" value="MutS"/>
</dbReference>
<organism evidence="6 7">
    <name type="scientific">Ladona fulva</name>
    <name type="common">Scarce chaser dragonfly</name>
    <name type="synonym">Libellula fulva</name>
    <dbReference type="NCBI Taxonomy" id="123851"/>
    <lineage>
        <taxon>Eukaryota</taxon>
        <taxon>Metazoa</taxon>
        <taxon>Ecdysozoa</taxon>
        <taxon>Arthropoda</taxon>
        <taxon>Hexapoda</taxon>
        <taxon>Insecta</taxon>
        <taxon>Pterygota</taxon>
        <taxon>Palaeoptera</taxon>
        <taxon>Odonata</taxon>
        <taxon>Epiprocta</taxon>
        <taxon>Anisoptera</taxon>
        <taxon>Libelluloidea</taxon>
        <taxon>Libellulidae</taxon>
        <taxon>Ladona</taxon>
    </lineage>
</organism>
<keyword evidence="4" id="KW-0238">DNA-binding</keyword>
<dbReference type="Pfam" id="PF05192">
    <property type="entry name" value="MutS_III"/>
    <property type="match status" value="1"/>
</dbReference>
<comment type="similarity">
    <text evidence="1">Belongs to the DNA mismatch repair MutS family.</text>
</comment>
<proteinExistence type="inferred from homology"/>
<keyword evidence="7" id="KW-1185">Reference proteome</keyword>
<evidence type="ECO:0000313" key="7">
    <source>
        <dbReference type="Proteomes" id="UP000792457"/>
    </source>
</evidence>
<name>A0A8K0K9H4_LADFU</name>
<dbReference type="InterPro" id="IPR000432">
    <property type="entry name" value="DNA_mismatch_repair_MutS_C"/>
</dbReference>
<dbReference type="SUPFAM" id="SSF52540">
    <property type="entry name" value="P-loop containing nucleoside triphosphate hydrolases"/>
    <property type="match status" value="1"/>
</dbReference>
<accession>A0A8K0K9H4</accession>
<keyword evidence="2" id="KW-0547">Nucleotide-binding</keyword>
<dbReference type="EMBL" id="KZ308472">
    <property type="protein sequence ID" value="KAG8230232.1"/>
    <property type="molecule type" value="Genomic_DNA"/>
</dbReference>
<dbReference type="InterPro" id="IPR027417">
    <property type="entry name" value="P-loop_NTPase"/>
</dbReference>
<evidence type="ECO:0000259" key="5">
    <source>
        <dbReference type="PROSITE" id="PS00486"/>
    </source>
</evidence>
<gene>
    <name evidence="6" type="ORF">J437_LFUL010860</name>
</gene>
<dbReference type="Pfam" id="PF00488">
    <property type="entry name" value="MutS_V"/>
    <property type="match status" value="1"/>
</dbReference>
<dbReference type="AlphaFoldDB" id="A0A8K0K9H4"/>
<reference evidence="6" key="2">
    <citation type="submission" date="2017-10" db="EMBL/GenBank/DDBJ databases">
        <title>Ladona fulva Genome sequencing and assembly.</title>
        <authorList>
            <person name="Murali S."/>
            <person name="Richards S."/>
            <person name="Bandaranaike D."/>
            <person name="Bellair M."/>
            <person name="Blankenburg K."/>
            <person name="Chao H."/>
            <person name="Dinh H."/>
            <person name="Doddapaneni H."/>
            <person name="Dugan-Rocha S."/>
            <person name="Elkadiri S."/>
            <person name="Gnanaolivu R."/>
            <person name="Hernandez B."/>
            <person name="Skinner E."/>
            <person name="Javaid M."/>
            <person name="Lee S."/>
            <person name="Li M."/>
            <person name="Ming W."/>
            <person name="Munidasa M."/>
            <person name="Muniz J."/>
            <person name="Nguyen L."/>
            <person name="Hughes D."/>
            <person name="Osuji N."/>
            <person name="Pu L.-L."/>
            <person name="Puazo M."/>
            <person name="Qu C."/>
            <person name="Quiroz J."/>
            <person name="Raj R."/>
            <person name="Weissenberger G."/>
            <person name="Xin Y."/>
            <person name="Zou X."/>
            <person name="Han Y."/>
            <person name="Worley K."/>
            <person name="Muzny D."/>
            <person name="Gibbs R."/>
        </authorList>
    </citation>
    <scope>NUCLEOTIDE SEQUENCE</scope>
    <source>
        <strain evidence="6">Sampled in the wild</strain>
    </source>
</reference>
<protein>
    <recommendedName>
        <fullName evidence="5">DNA mismatch repair proteins mutS family domain-containing protein</fullName>
    </recommendedName>
</protein>
<dbReference type="GO" id="GO:0030983">
    <property type="term" value="F:mismatched DNA binding"/>
    <property type="evidence" value="ECO:0007669"/>
    <property type="project" value="InterPro"/>
</dbReference>
<keyword evidence="3" id="KW-0067">ATP-binding</keyword>
<dbReference type="GO" id="GO:0006298">
    <property type="term" value="P:mismatch repair"/>
    <property type="evidence" value="ECO:0007669"/>
    <property type="project" value="InterPro"/>
</dbReference>
<dbReference type="Proteomes" id="UP000792457">
    <property type="component" value="Unassembled WGS sequence"/>
</dbReference>